<gene>
    <name evidence="2" type="ORF">NWFMUON74_38990</name>
</gene>
<dbReference type="KEGG" id="nwl:NWFMUON74_38990"/>
<feature type="compositionally biased region" description="Basic and acidic residues" evidence="1">
    <location>
        <begin position="438"/>
        <end position="453"/>
    </location>
</feature>
<evidence type="ECO:0000256" key="1">
    <source>
        <dbReference type="SAM" id="MobiDB-lite"/>
    </source>
</evidence>
<feature type="region of interest" description="Disordered" evidence="1">
    <location>
        <begin position="433"/>
        <end position="453"/>
    </location>
</feature>
<protein>
    <submittedName>
        <fullName evidence="2">Uncharacterized protein</fullName>
    </submittedName>
</protein>
<name>A0A7G1KLJ7_9NOCA</name>
<dbReference type="Proteomes" id="UP000516173">
    <property type="component" value="Chromosome"/>
</dbReference>
<evidence type="ECO:0000313" key="2">
    <source>
        <dbReference type="EMBL" id="BCK56127.1"/>
    </source>
</evidence>
<evidence type="ECO:0000313" key="3">
    <source>
        <dbReference type="Proteomes" id="UP000516173"/>
    </source>
</evidence>
<proteinExistence type="predicted"/>
<organism evidence="2 3">
    <name type="scientific">Nocardia wallacei</name>
    <dbReference type="NCBI Taxonomy" id="480035"/>
    <lineage>
        <taxon>Bacteria</taxon>
        <taxon>Bacillati</taxon>
        <taxon>Actinomycetota</taxon>
        <taxon>Actinomycetes</taxon>
        <taxon>Mycobacteriales</taxon>
        <taxon>Nocardiaceae</taxon>
        <taxon>Nocardia</taxon>
    </lineage>
</organism>
<reference evidence="2 3" key="1">
    <citation type="submission" date="2020-08" db="EMBL/GenBank/DDBJ databases">
        <title>Genome Sequencing of Nocardia wallacei strain FMUON74 and assembly.</title>
        <authorList>
            <person name="Toyokawa M."/>
            <person name="Uesaka K."/>
        </authorList>
    </citation>
    <scope>NUCLEOTIDE SEQUENCE [LARGE SCALE GENOMIC DNA]</scope>
    <source>
        <strain evidence="2 3">FMUON74</strain>
    </source>
</reference>
<accession>A0A7G1KLJ7</accession>
<dbReference type="EMBL" id="AP023396">
    <property type="protein sequence ID" value="BCK56127.1"/>
    <property type="molecule type" value="Genomic_DNA"/>
</dbReference>
<dbReference type="AlphaFoldDB" id="A0A7G1KLJ7"/>
<keyword evidence="3" id="KW-1185">Reference proteome</keyword>
<sequence length="1052" mass="114257">MMVSMTSTRIGGADRGNRRLARELIALRRSVDAGISELAKVSEGGLADERLSENTVRNIEDGKNVFEVSVSKYVRACRRIAEAKHKRIDSNRFDAGYWRRLWQDGEKAPSFAEWVTEHTSTARRGAETGRVMGMPPRGQDLAEVGDPFGVGVDVHRSITVDPARECALLPPYVRRGHDDELGERVEAARCGRSGMAVLVAGSSTGKTRALWEALASLRNDGGWRWWHPDESADPEAIQAFESVGPRTVVWLNETQNYLGHHVSGDPQRLARRLRELLADPLRAPVLVLGTLWGDHCHTLCRDHTSQVAKLLANSLIRVPENFAGEDLAAMRAAATDPRLSEACEHAEGGQIAQYLAGGPELIARYESATPATRAVIEVAMDAVRLGHRNILPHTLLHDAAAARMSDSSWDGLAENWFELVLAEVAESCKGARGPITPIRDRPLPSRTDHTAARRGETGAPVYQLADYLDQYGRRARANTIPPIGFWEAAAVHSRPDDQHALAQAAWARGLYRDAAQLWKNAAAQGLSTAAALLVTRLHTVFPDDSQPADWAAAHAAVNEAVAVAKLLRELRQLGAADQARTLAARATAHVPLDNPAAVADLLRTLRTLRADGQVQTLVARDPAALVALDHPAAVADLLRMLRELRTDDQVRTLAVRAATHAALDDSWAVARLLRELQKSGADDQARALAARAAAHAVRGGTAAVARLLWELRRSGVDDQIHTLAAWAAANTADGDAGAIASLLRTLRELRDLGTSDQVQALLSRNPAVHVTLDKPRAVADLLRELRALRADDQIRALSARDPASHVTLDDARGVAALVEELCAIRVDDQVQALVARAAPYTAHDDPVVVAWLLRELRKNGASQQVQALLARDPASHVTLDKPEAVADLLAELRDLGAADQVRTLAVRAAAYAAHDNPVALVKQLWAQPEADRRLQALAARAAPHTAHDDPVVVAWLLRELRKNGASQQVQALLARDPASHVTLDKPQAVAGLLAELRKLGADDQANTLSNRLPASGLFDIFLHSRTGRADQFRFGREPDGARAEQWRWGDLQ</sequence>